<dbReference type="EC" id="4.2.2.3" evidence="3"/>
<protein>
    <submittedName>
        <fullName evidence="3">Poly(Beta-D-mannuronate) lyase</fullName>
        <ecNumber evidence="3">4.2.2.3</ecNumber>
    </submittedName>
</protein>
<dbReference type="Pfam" id="PF14592">
    <property type="entry name" value="Chondroitinas_B"/>
    <property type="match status" value="1"/>
</dbReference>
<dbReference type="AlphaFoldDB" id="A0A7Y9LA55"/>
<evidence type="ECO:0000313" key="3">
    <source>
        <dbReference type="EMBL" id="NYE69433.1"/>
    </source>
</evidence>
<evidence type="ECO:0000256" key="1">
    <source>
        <dbReference type="SAM" id="MobiDB-lite"/>
    </source>
</evidence>
<feature type="chain" id="PRO_5031559600" evidence="2">
    <location>
        <begin position="28"/>
        <end position="475"/>
    </location>
</feature>
<dbReference type="EMBL" id="JACCBU010000001">
    <property type="protein sequence ID" value="NYE69433.1"/>
    <property type="molecule type" value="Genomic_DNA"/>
</dbReference>
<dbReference type="Proteomes" id="UP000569914">
    <property type="component" value="Unassembled WGS sequence"/>
</dbReference>
<evidence type="ECO:0000313" key="4">
    <source>
        <dbReference type="Proteomes" id="UP000569914"/>
    </source>
</evidence>
<proteinExistence type="predicted"/>
<keyword evidence="2" id="KW-0732">Signal</keyword>
<dbReference type="SUPFAM" id="SSF51126">
    <property type="entry name" value="Pectin lyase-like"/>
    <property type="match status" value="1"/>
</dbReference>
<dbReference type="GO" id="GO:0045135">
    <property type="term" value="F:poly(beta-D-mannuronate) lyase activity"/>
    <property type="evidence" value="ECO:0007669"/>
    <property type="project" value="UniProtKB-EC"/>
</dbReference>
<dbReference type="RefSeq" id="WP_179748206.1">
    <property type="nucleotide sequence ID" value="NZ_JACCBU010000001.1"/>
</dbReference>
<feature type="signal peptide" evidence="2">
    <location>
        <begin position="1"/>
        <end position="27"/>
    </location>
</feature>
<accession>A0A7Y9LA55</accession>
<feature type="region of interest" description="Disordered" evidence="1">
    <location>
        <begin position="308"/>
        <end position="329"/>
    </location>
</feature>
<keyword evidence="3" id="KW-0456">Lyase</keyword>
<dbReference type="InterPro" id="IPR012334">
    <property type="entry name" value="Pectin_lyas_fold"/>
</dbReference>
<name>A0A7Y9LA55_9ACTN</name>
<comment type="caution">
    <text evidence="3">The sequence shown here is derived from an EMBL/GenBank/DDBJ whole genome shotgun (WGS) entry which is preliminary data.</text>
</comment>
<dbReference type="CDD" id="cd14251">
    <property type="entry name" value="PL-6"/>
    <property type="match status" value="1"/>
</dbReference>
<feature type="compositionally biased region" description="Basic and acidic residues" evidence="1">
    <location>
        <begin position="309"/>
        <end position="328"/>
    </location>
</feature>
<dbReference type="InterPro" id="IPR039513">
    <property type="entry name" value="PL-6"/>
</dbReference>
<feature type="region of interest" description="Disordered" evidence="1">
    <location>
        <begin position="424"/>
        <end position="446"/>
    </location>
</feature>
<feature type="compositionally biased region" description="Basic and acidic residues" evidence="1">
    <location>
        <begin position="435"/>
        <end position="446"/>
    </location>
</feature>
<dbReference type="InterPro" id="IPR011050">
    <property type="entry name" value="Pectin_lyase_fold/virulence"/>
</dbReference>
<keyword evidence="4" id="KW-1185">Reference proteome</keyword>
<organism evidence="3 4">
    <name type="scientific">Microlunatus parietis</name>
    <dbReference type="NCBI Taxonomy" id="682979"/>
    <lineage>
        <taxon>Bacteria</taxon>
        <taxon>Bacillati</taxon>
        <taxon>Actinomycetota</taxon>
        <taxon>Actinomycetes</taxon>
        <taxon>Propionibacteriales</taxon>
        <taxon>Propionibacteriaceae</taxon>
        <taxon>Microlunatus</taxon>
    </lineage>
</organism>
<dbReference type="SMART" id="SM00710">
    <property type="entry name" value="PbH1"/>
    <property type="match status" value="6"/>
</dbReference>
<reference evidence="3 4" key="1">
    <citation type="submission" date="2020-07" db="EMBL/GenBank/DDBJ databases">
        <title>Sequencing the genomes of 1000 actinobacteria strains.</title>
        <authorList>
            <person name="Klenk H.-P."/>
        </authorList>
    </citation>
    <scope>NUCLEOTIDE SEQUENCE [LARGE SCALE GENOMIC DNA]</scope>
    <source>
        <strain evidence="3 4">DSM 22083</strain>
    </source>
</reference>
<dbReference type="InterPro" id="IPR006626">
    <property type="entry name" value="PbH1"/>
</dbReference>
<evidence type="ECO:0000256" key="2">
    <source>
        <dbReference type="SAM" id="SignalP"/>
    </source>
</evidence>
<gene>
    <name evidence="3" type="ORF">BKA15_000762</name>
</gene>
<sequence>MQRRTFLAACGVVAGTAGSMITGTAAAADAVRVDSLDGLRRAVAEARPGSVIVLAAGSYQVPAGEPLAITGKHGTERAPIMIKAASVGGVELTGEQSFDLTDSSHLVISGFLFRQSTTLEVPADCHHVELSRNSFRLADLEGLHWVMIRGDHSVVDRNSFSGKSTLGIFLGVEGGAGADVMAQGVKITRNHFTDHTFAGSNGGEPIRLGLSGRALGDAGALVELNLFERVDGDPEAISVKSSGNLIRHNTIRDSLGGIVLRHGNGNRVDANHLLGGRNGIRIYGDDHLVINNYLHGITGSGIVLGSGSVRDHLPGESPESRRGNDAPDRVTLAHNTVIDCGTGISGESHRTLPPLDCVLADNILVGAAGRLTNLPFQDGTAWAGNLFWGEALDGTAPAGGFRRIDPRLAAGPDGVHRLTQGSPAIGAASRRHPGVGHDLDGDQRGRLRDVGADEYATGRPRFRPLVAADVGPLAR</sequence>
<dbReference type="Gene3D" id="2.160.20.10">
    <property type="entry name" value="Single-stranded right-handed beta-helix, Pectin lyase-like"/>
    <property type="match status" value="1"/>
</dbReference>